<dbReference type="Proteomes" id="UP000070263">
    <property type="component" value="Unassembled WGS sequence"/>
</dbReference>
<organism evidence="1 2">
    <name type="scientific">candidate division MSBL1 archaeon SCGC-AAA382A20</name>
    <dbReference type="NCBI Taxonomy" id="1698280"/>
    <lineage>
        <taxon>Archaea</taxon>
        <taxon>Methanobacteriati</taxon>
        <taxon>Methanobacteriota</taxon>
        <taxon>candidate division MSBL1</taxon>
    </lineage>
</organism>
<proteinExistence type="predicted"/>
<protein>
    <submittedName>
        <fullName evidence="1">Uncharacterized protein</fullName>
    </submittedName>
</protein>
<dbReference type="EMBL" id="LHYE01000009">
    <property type="protein sequence ID" value="KXB07394.1"/>
    <property type="molecule type" value="Genomic_DNA"/>
</dbReference>
<evidence type="ECO:0000313" key="2">
    <source>
        <dbReference type="Proteomes" id="UP000070263"/>
    </source>
</evidence>
<reference evidence="1 2" key="1">
    <citation type="journal article" date="2016" name="Sci. Rep.">
        <title>Metabolic traits of an uncultured archaeal lineage -MSBL1- from brine pools of the Red Sea.</title>
        <authorList>
            <person name="Mwirichia R."/>
            <person name="Alam I."/>
            <person name="Rashid M."/>
            <person name="Vinu M."/>
            <person name="Ba-Alawi W."/>
            <person name="Anthony Kamau A."/>
            <person name="Kamanda Ngugi D."/>
            <person name="Goker M."/>
            <person name="Klenk H.P."/>
            <person name="Bajic V."/>
            <person name="Stingl U."/>
        </authorList>
    </citation>
    <scope>NUCLEOTIDE SEQUENCE [LARGE SCALE GENOMIC DNA]</scope>
    <source>
        <strain evidence="1">SCGC-AAA382A20</strain>
    </source>
</reference>
<name>A0A133VLR5_9EURY</name>
<dbReference type="AlphaFoldDB" id="A0A133VLR5"/>
<comment type="caution">
    <text evidence="1">The sequence shown here is derived from an EMBL/GenBank/DDBJ whole genome shotgun (WGS) entry which is preliminary data.</text>
</comment>
<sequence length="254" mass="28922">MKNKGKGWKFDPERHRLASHGISTIAKGEKSPEEYLDMDWANLFTKASMLIVGLGVASSFLQSTTSKGRQTSTFDGPEGYDMAFGFDSKKIAETASSMLKKKFNIRPKVIHVATTAEGDHVWGVFVPEEDAQEISDYIEGLVSKYSHLVGTAMGRRRDIRMVLNSFISGNYKFDDDDYFVIYYKDGSKRRIDRYNYNGENIERQNVRNILHMSSEGSEDFSGDVDVDDDYFAEQEKIQKMIESGNEKIKNNVRL</sequence>
<evidence type="ECO:0000313" key="1">
    <source>
        <dbReference type="EMBL" id="KXB07394.1"/>
    </source>
</evidence>
<accession>A0A133VLR5</accession>
<keyword evidence="2" id="KW-1185">Reference proteome</keyword>
<gene>
    <name evidence="1" type="ORF">AKJ51_01490</name>
</gene>